<evidence type="ECO:0000313" key="2">
    <source>
        <dbReference type="Proteomes" id="UP000741863"/>
    </source>
</evidence>
<dbReference type="InterPro" id="IPR007325">
    <property type="entry name" value="KFase/CYL"/>
</dbReference>
<gene>
    <name evidence="1" type="ORF">JOD17_003691</name>
</gene>
<organism evidence="1 2">
    <name type="scientific">Geomicrobium sediminis</name>
    <dbReference type="NCBI Taxonomy" id="1347788"/>
    <lineage>
        <taxon>Bacteria</taxon>
        <taxon>Bacillati</taxon>
        <taxon>Bacillota</taxon>
        <taxon>Bacilli</taxon>
        <taxon>Bacillales</taxon>
        <taxon>Geomicrobium</taxon>
    </lineage>
</organism>
<dbReference type="InterPro" id="IPR037175">
    <property type="entry name" value="KFase_sf"/>
</dbReference>
<reference evidence="1 2" key="1">
    <citation type="submission" date="2021-01" db="EMBL/GenBank/DDBJ databases">
        <title>Genomic Encyclopedia of Type Strains, Phase IV (KMG-IV): sequencing the most valuable type-strain genomes for metagenomic binning, comparative biology and taxonomic classification.</title>
        <authorList>
            <person name="Goeker M."/>
        </authorList>
    </citation>
    <scope>NUCLEOTIDE SEQUENCE [LARGE SCALE GENOMIC DNA]</scope>
    <source>
        <strain evidence="1 2">DSM 25540</strain>
    </source>
</reference>
<dbReference type="PANTHER" id="PTHR31118">
    <property type="entry name" value="CYCLASE-LIKE PROTEIN 2"/>
    <property type="match status" value="1"/>
</dbReference>
<dbReference type="PANTHER" id="PTHR31118:SF12">
    <property type="entry name" value="CYCLASE-LIKE PROTEIN 2"/>
    <property type="match status" value="1"/>
</dbReference>
<dbReference type="Gene3D" id="3.50.30.50">
    <property type="entry name" value="Putative cyclase"/>
    <property type="match status" value="2"/>
</dbReference>
<dbReference type="RefSeq" id="WP_204699389.1">
    <property type="nucleotide sequence ID" value="NZ_JAFBEC010000014.1"/>
</dbReference>
<keyword evidence="2" id="KW-1185">Reference proteome</keyword>
<proteinExistence type="predicted"/>
<dbReference type="EMBL" id="JAFBEC010000014">
    <property type="protein sequence ID" value="MBM7634569.1"/>
    <property type="molecule type" value="Genomic_DNA"/>
</dbReference>
<dbReference type="SUPFAM" id="SSF102198">
    <property type="entry name" value="Putative cyclase"/>
    <property type="match status" value="1"/>
</dbReference>
<accession>A0ABS2PGK5</accession>
<sequence>MKVIDLSQTIHNGMDVYPGDPEVTINTVCTLSEDEYVVRQLTMGSHTGTHVDAFSHMHESGLTLSEIPLQQFLGQAVRIDLRHPFPEKTGLIFADCVDLDHYEKIVKVHPPFVGGEISEKLERALLKKQIVTYTNLASLESLPKLEPFLFVGLPLKIKDGDGSPVRAVAVFLS</sequence>
<evidence type="ECO:0000313" key="1">
    <source>
        <dbReference type="EMBL" id="MBM7634569.1"/>
    </source>
</evidence>
<name>A0ABS2PGK5_9BACL</name>
<comment type="caution">
    <text evidence="1">The sequence shown here is derived from an EMBL/GenBank/DDBJ whole genome shotgun (WGS) entry which is preliminary data.</text>
</comment>
<dbReference type="Pfam" id="PF04199">
    <property type="entry name" value="Cyclase"/>
    <property type="match status" value="1"/>
</dbReference>
<dbReference type="Proteomes" id="UP000741863">
    <property type="component" value="Unassembled WGS sequence"/>
</dbReference>
<protein>
    <submittedName>
        <fullName evidence="1">Kynurenine formamidase</fullName>
    </submittedName>
</protein>